<dbReference type="EMBL" id="MTJN01000002">
    <property type="protein sequence ID" value="OOV05746.1"/>
    <property type="molecule type" value="Genomic_DNA"/>
</dbReference>
<proteinExistence type="predicted"/>
<gene>
    <name evidence="2" type="ORF">RF819_02635</name>
</gene>
<keyword evidence="3" id="KW-1185">Reference proteome</keyword>
<evidence type="ECO:0000313" key="2">
    <source>
        <dbReference type="EMBL" id="OOV05746.1"/>
    </source>
</evidence>
<evidence type="ECO:0000256" key="1">
    <source>
        <dbReference type="SAM" id="MobiDB-lite"/>
    </source>
</evidence>
<evidence type="ECO:0000313" key="3">
    <source>
        <dbReference type="Proteomes" id="UP000190750"/>
    </source>
</evidence>
<feature type="region of interest" description="Disordered" evidence="1">
    <location>
        <begin position="672"/>
        <end position="724"/>
    </location>
</feature>
<sequence>MATLYPSTAPVTLYPGQELPPDYPVQNSPTGAATNVVRGLKGALLNVDAGAATSAYYKALAKGDAPRAKANGLRAQQLAEEAARAAPRVQSVGDIHGGADFADWGAGVMGGAPVSMVKPLAGGLAGAMAGARVGPGGAALGGLGGAAAGMQPDMRDAARLQQMQAEQQGAPQLPAQQVLDDTNSQGWAQAGVESLVPGLAARSLVGAGTRAALTHPLRAAATRVGRDVALDSGAAAVSEGVAMNFETGRDANRDTSGDTMRYIDAAASEAVPGVGYGALGHAGDVAHGALGGTLDAAGKGGAYAARLAEQGGAAGAAKAKELWDNRPKTMDEAAVAVGEGAAKLHNQAEDAVTRLAQRGKDPDVDVLLTKRTDKSESAMRADDLAKHQAATNFIAKNQANTGALPEYVQAAMADYAAKPQGPFGWEPLADAVNDMHRAQGIGEAYKRFTDEAALKLGEGSAKLMNSKDNALAAYSGKRAADGRANAQTPDMQFDIEAARDDLSPLLDEALAPLTGLKSQDALDNVLPSLNYALRTWVENNFSMKKDGEPVVPNALLNMFTDPAKAVQATVDLLHRQGLVDDSLLPLRDRVLEQLQVKQLARQQAGMIIDDMLVPTKAKGLTAVDHDLIAEDLMDRLQRDKVSTAEAKALFGPRARVAIDALWAKINAARPKDAEVETEQGGTATRTGYDEGDSVLDGEDDGSGDSFEELDQMTNARDPSQDKADTRYHAYNPRTKEPFKVGGFSTSPETGEVLGYHDEKAPLRIADLQAKSGGEVKRIGYMDYLREKHGNDSQALIGDAIGFLQSHEKEIRTLTDKYIAEGKKAPRAEDVVNKNWYMLKETAGRKGEGTDATVASLGRESAGGKIMGNEWAERSDGEHGTVKEGRIWLERELSDGRTVAFATSTGRIVSRMATARKGDGKVDESNGLAGQVTLLRQGLASLLSASYNAPGPGKYGKSLSGKSGKGEPVLTGRVGYKPTADSDIVWLAEGDDFPDNLRMHSSTGQTYAQAKAAAKTQRDDELVAWAKRQLEKLKGRVADSSDRGYKGAMMDLQRMQQALKKPDLDELDQLRREGDYRKEKERESRKPVGADTKETQRATLTTAIDTNNRGEKFATKKDALEYARDKGDRVVKRAGHWIIERTLPYSETKNTGLPTEISEMGKTTNVRSRAEDGHDNKPRNVDELTGEALHTDKRETAAAKSDRDALAAKADAAAAVKETRAQRTAFLLDALRKGIPAFNEMAHKLSPERRAALLDHLKVMVEAKTADNPIWGGAGRAPKDIEAFAKRARAALVSLGAMQAATKVTKAAAKPEAPKPVAAPTQKFGDVVKKMMNYIKNPPDDYNVKQLEAIRDWATKQEARLKEEAAKVEHSDSDRFDKLDDMRFEAVLLKAEAVKAIANEAVVEAHHAEHGGPRYNAMATRIHTDLGREGFAATHDSPIRHEGKFDWRSHIGKGEGHASFGAGTYLSTSDGVHKGYKSQFTAKIRGEEAVTDAAFKITSGYSGEMEIVEAVRGLPKGASIEAVRAAAIKGLLSSVDDEISHEIVQRIKSGKSDAHLKTIAEARTDDTKSPTYEVSVDIKPEQLLDWNKPLSEQSALVQKALSEVMARLKGYDEYKDPTGEKLYHYIEDISGGDPGEVSDYLQSRGILGHKYAAAGGKNDTHPNYVIYDDAKITTNYVHFNKQAADPAHGAFGTAPAPSAEEQAKFHADILRRLGPQMKAVLEEELWGKTKSGKQVPISGQWTKGLIQASVYARNLGQIGAHESFHELFSRLRDQPQAEAAVKILDRAASSQPVLRQLQRLLDGETRALAQIKDGAPHAAEERMAYMFQFHQAGLLKIGPETETVFQKIARVLRRVAGLMNDDERADLLLRSFDAGHMQDADAAARVLANSVTARQHMYESVNTAFKPVLEKASRLVNTAETNLERQGIKEYHDIRRLFKRSVGEDGAQGYLDAKDHLMKQKSNELFKAFQDANGEDYKPADLALAAKYLHTGKKPTDPVVKDIVAKLTGPDGILPRMHQYLKDAGVMRWEADPVVPGKGEWVPMGKIDEKYFPRAYNTAAMVTNPDAFVADLLTHNNAELSKIAAEQNELLTKSGATDFTPTTPDDIARGITNRLINSFGSELDENSSAVGFSPVMQAVNRRTLHWLAPEVLEKWGEKDVAKVMTSYIAQGIKRAEYVRRFGNGGEKLQTMLKDAHDNNVKRLVAKGMSSDEAKAKALKVAKGAATDVMALEGTLGYDIKPGMRRFQNSLLVYENMRLLSTSLFSQFIDPLGIVVRGGTMADAWTSYKRGIREVIASIKGDPIKDLDAQIADQVGTTDANGFLAAFGQLYSSQYMGDKFRKANDVLFKYNGMEGFNRGMQVSATRAAINFIKRHATQPNDNSVSFLKELNLTAKDVVVDAKTGELDYTDPKIQQAIHQWVNGAIMRPNAAQRPAWGSDPHYMVFWHMKQFAYTFHDVIMKRAVHDYKKYGDMGPVGTLLMAYTPVMIATDALKGVLLTGGDEPGWMRAGLGSEIEHGAMRAGLMGKFQPGADVLGPNRSFLGLGGPAVEQLTQMFDKSPLDSAINALPGANVWNTMKGGAMVEMQGED</sequence>
<name>A0A1T1ANM2_RHOFE</name>
<reference evidence="2 3" key="1">
    <citation type="submission" date="2017-01" db="EMBL/GenBank/DDBJ databases">
        <title>Genome sequencing of Rhodoferax fermentans JCM 7819.</title>
        <authorList>
            <person name="Kim Y.J."/>
            <person name="Farh M.E.-A."/>
            <person name="Yang D.-C."/>
        </authorList>
    </citation>
    <scope>NUCLEOTIDE SEQUENCE [LARGE SCALE GENOMIC DNA]</scope>
    <source>
        <strain evidence="2 3">JCM 7819</strain>
    </source>
</reference>
<dbReference type="OrthoDB" id="9180561at2"/>
<dbReference type="STRING" id="28066.RF819_02635"/>
<comment type="caution">
    <text evidence="2">The sequence shown here is derived from an EMBL/GenBank/DDBJ whole genome shotgun (WGS) entry which is preliminary data.</text>
</comment>
<accession>A0A1T1ANM2</accession>
<feature type="region of interest" description="Disordered" evidence="1">
    <location>
        <begin position="1059"/>
        <end position="1095"/>
    </location>
</feature>
<organism evidence="2 3">
    <name type="scientific">Rhodoferax fermentans</name>
    <dbReference type="NCBI Taxonomy" id="28066"/>
    <lineage>
        <taxon>Bacteria</taxon>
        <taxon>Pseudomonadati</taxon>
        <taxon>Pseudomonadota</taxon>
        <taxon>Betaproteobacteria</taxon>
        <taxon>Burkholderiales</taxon>
        <taxon>Comamonadaceae</taxon>
        <taxon>Rhodoferax</taxon>
    </lineage>
</organism>
<dbReference type="RefSeq" id="WP_078363528.1">
    <property type="nucleotide sequence ID" value="NZ_MTJN01000002.1"/>
</dbReference>
<dbReference type="Proteomes" id="UP000190750">
    <property type="component" value="Unassembled WGS sequence"/>
</dbReference>
<feature type="compositionally biased region" description="Acidic residues" evidence="1">
    <location>
        <begin position="689"/>
        <end position="710"/>
    </location>
</feature>
<protein>
    <submittedName>
        <fullName evidence="2">Uncharacterized protein</fullName>
    </submittedName>
</protein>